<name>A0A915NNZ8_9BILA</name>
<dbReference type="WBParaSite" id="scf7180000418861.g3030">
    <property type="protein sequence ID" value="scf7180000418861.g3030"/>
    <property type="gene ID" value="scf7180000418861.g3030"/>
</dbReference>
<reference evidence="3" key="1">
    <citation type="submission" date="2022-11" db="UniProtKB">
        <authorList>
            <consortium name="WormBaseParasite"/>
        </authorList>
    </citation>
    <scope>IDENTIFICATION</scope>
</reference>
<evidence type="ECO:0000256" key="1">
    <source>
        <dbReference type="SAM" id="Phobius"/>
    </source>
</evidence>
<keyword evidence="1" id="KW-0812">Transmembrane</keyword>
<protein>
    <submittedName>
        <fullName evidence="3">Uncharacterized protein</fullName>
    </submittedName>
</protein>
<feature type="transmembrane region" description="Helical" evidence="1">
    <location>
        <begin position="20"/>
        <end position="41"/>
    </location>
</feature>
<keyword evidence="1" id="KW-1133">Transmembrane helix</keyword>
<dbReference type="AlphaFoldDB" id="A0A915NNZ8"/>
<keyword evidence="1" id="KW-0472">Membrane</keyword>
<dbReference type="Proteomes" id="UP000887560">
    <property type="component" value="Unplaced"/>
</dbReference>
<evidence type="ECO:0000313" key="2">
    <source>
        <dbReference type="Proteomes" id="UP000887560"/>
    </source>
</evidence>
<keyword evidence="2" id="KW-1185">Reference proteome</keyword>
<evidence type="ECO:0000313" key="3">
    <source>
        <dbReference type="WBParaSite" id="scf7180000418861.g3030"/>
    </source>
</evidence>
<accession>A0A915NNZ8</accession>
<sequence length="342" mass="38300">MLFCFDDGSGTKKASTATLHSATTILPMFFASALFVFVLLGQVNSEEDNNRIGFFNHTLKDGQVTLRNYSTAVEAGDFYNLKNYTRLNGSCDVEIKDGSIVLYYKRENTEKKIKDEGCVVDLFTKHPNMIKFKAGVKNKTAGCLKKCSGTNTFDGASANIIPFAYSLKGVNITEIKNRSRFGKGQDCVVRCGDGNCMEWTSLEVGWNRCFYGETYEVIAYTHPIGETLAKWNRSKVFNKFNEFELTITGQGGFYMDKSVKEGYKPDDKGSEHPYCVPKGNGTVKPENWNISGTSPAPGYDYLLVFFMLPQNASRNHSKGEITDKSPDGPKCEELYIEFVRNF</sequence>
<proteinExistence type="predicted"/>
<organism evidence="2 3">
    <name type="scientific">Meloidogyne floridensis</name>
    <dbReference type="NCBI Taxonomy" id="298350"/>
    <lineage>
        <taxon>Eukaryota</taxon>
        <taxon>Metazoa</taxon>
        <taxon>Ecdysozoa</taxon>
        <taxon>Nematoda</taxon>
        <taxon>Chromadorea</taxon>
        <taxon>Rhabditida</taxon>
        <taxon>Tylenchina</taxon>
        <taxon>Tylenchomorpha</taxon>
        <taxon>Tylenchoidea</taxon>
        <taxon>Meloidogynidae</taxon>
        <taxon>Meloidogyninae</taxon>
        <taxon>Meloidogyne</taxon>
    </lineage>
</organism>